<keyword evidence="4" id="KW-1185">Reference proteome</keyword>
<dbReference type="CDD" id="cd07381">
    <property type="entry name" value="MPP_CapA"/>
    <property type="match status" value="1"/>
</dbReference>
<evidence type="ECO:0000259" key="2">
    <source>
        <dbReference type="SMART" id="SM00854"/>
    </source>
</evidence>
<dbReference type="PANTHER" id="PTHR33393">
    <property type="entry name" value="POLYGLUTAMINE SYNTHESIS ACCESSORY PROTEIN RV0574C-RELATED"/>
    <property type="match status" value="1"/>
</dbReference>
<dbReference type="PANTHER" id="PTHR33393:SF11">
    <property type="entry name" value="POLYGLUTAMINE SYNTHESIS ACCESSORY PROTEIN RV0574C-RELATED"/>
    <property type="match status" value="1"/>
</dbReference>
<name>A0ABY4DZR2_9NEIS</name>
<dbReference type="InterPro" id="IPR029052">
    <property type="entry name" value="Metallo-depent_PP-like"/>
</dbReference>
<dbReference type="SUPFAM" id="SSF56300">
    <property type="entry name" value="Metallo-dependent phosphatases"/>
    <property type="match status" value="1"/>
</dbReference>
<feature type="domain" description="Capsule synthesis protein CapA" evidence="2">
    <location>
        <begin position="217"/>
        <end position="443"/>
    </location>
</feature>
<dbReference type="Gene3D" id="3.60.21.10">
    <property type="match status" value="1"/>
</dbReference>
<dbReference type="RefSeq" id="WP_058356545.1">
    <property type="nucleotide sequence ID" value="NZ_CABKVG010000009.1"/>
</dbReference>
<dbReference type="EMBL" id="CP091511">
    <property type="protein sequence ID" value="UOO88020.1"/>
    <property type="molecule type" value="Genomic_DNA"/>
</dbReference>
<comment type="similarity">
    <text evidence="1">Belongs to the CapA family.</text>
</comment>
<accession>A0ABY4DZR2</accession>
<sequence>MGTVDAQAVNLYALLGVPENADGARLRHVIGLHHTAKLLPEAILAKAERYLLSDTLRLQYNLYLKNLTAQHAALSHLNLYAHLNLPHTATAAQIQAALNAHVHRIPLQTWLLARKWLLHPRLRERYDGMWAQRFGGQWEAVLADADVAGVATDIATVETDKASTPWALLAAAALSTAIGVITLERVYQRPIQLYRQQTALPPLLLAAPAASAWSQITITAVGDTTLGSHLGDVSAGTLPAVWREQGDAYFMQEMADVLAHDDLSIANLEGPLTQANGGMDKPFVFKGAPALVGVLRAGSIEAVNVANNHSHDYGAQGHADTLQALQAAQIPAFGYQQYQIIDIKGKRIALAGAKAWSVAQGKEAVEQALAHFKGQDVDYLIMSFHWGQERQYRQNTTQRAIAHYAIDRGINAVLGHHPHVVQGLERYKQGVIVYSLANFVFGGNGNPSDKDSVAVQLRLDFAGKQLLAQDVLALPLSVSGRSNGNDYRPVWANAATQARIHAKMQAASNVDVRMGWREDLTSQALLAHTFKAPAPSRWCDDSGSVWAPSVVDTSLQRFPSCVATRQHWG</sequence>
<evidence type="ECO:0000256" key="1">
    <source>
        <dbReference type="ARBA" id="ARBA00005662"/>
    </source>
</evidence>
<dbReference type="SMART" id="SM00854">
    <property type="entry name" value="PGA_cap"/>
    <property type="match status" value="1"/>
</dbReference>
<dbReference type="Pfam" id="PF09587">
    <property type="entry name" value="PGA_cap"/>
    <property type="match status" value="1"/>
</dbReference>
<gene>
    <name evidence="3" type="ORF">LVJ82_11005</name>
</gene>
<reference evidence="3 4" key="1">
    <citation type="journal article" date="2022" name="Res Sq">
        <title>Evolution of multicellular longitudinally dividing oral cavity symbionts (Neisseriaceae).</title>
        <authorList>
            <person name="Nyongesa S."/>
            <person name="Weber P."/>
            <person name="Bernet E."/>
            <person name="Pullido F."/>
            <person name="Nieckarz M."/>
            <person name="Delaby M."/>
            <person name="Nieves C."/>
            <person name="Viehboeck T."/>
            <person name="Krause N."/>
            <person name="Rivera-Millot A."/>
            <person name="Nakamura A."/>
            <person name="Vischer N."/>
            <person name="VanNieuwenhze M."/>
            <person name="Brun Y."/>
            <person name="Cava F."/>
            <person name="Bulgheresi S."/>
            <person name="Veyrier F."/>
        </authorList>
    </citation>
    <scope>NUCLEOTIDE SEQUENCE [LARGE SCALE GENOMIC DNA]</scope>
    <source>
        <strain evidence="3 4">SN4</strain>
    </source>
</reference>
<dbReference type="InterPro" id="IPR019079">
    <property type="entry name" value="Capsule_synth_CapA"/>
</dbReference>
<evidence type="ECO:0000313" key="3">
    <source>
        <dbReference type="EMBL" id="UOO88020.1"/>
    </source>
</evidence>
<evidence type="ECO:0000313" key="4">
    <source>
        <dbReference type="Proteomes" id="UP000832011"/>
    </source>
</evidence>
<dbReference type="Proteomes" id="UP000832011">
    <property type="component" value="Chromosome"/>
</dbReference>
<protein>
    <submittedName>
        <fullName evidence="3">CapA family protein</fullName>
    </submittedName>
</protein>
<organism evidence="3 4">
    <name type="scientific">Vitreoscilla massiliensis</name>
    <dbReference type="NCBI Taxonomy" id="1689272"/>
    <lineage>
        <taxon>Bacteria</taxon>
        <taxon>Pseudomonadati</taxon>
        <taxon>Pseudomonadota</taxon>
        <taxon>Betaproteobacteria</taxon>
        <taxon>Neisseriales</taxon>
        <taxon>Neisseriaceae</taxon>
        <taxon>Vitreoscilla</taxon>
    </lineage>
</organism>
<proteinExistence type="inferred from homology"/>
<dbReference type="InterPro" id="IPR052169">
    <property type="entry name" value="CW_Biosynth-Accessory"/>
</dbReference>